<dbReference type="SMART" id="SM00342">
    <property type="entry name" value="HTH_ARAC"/>
    <property type="match status" value="1"/>
</dbReference>
<keyword evidence="7" id="KW-1185">Reference proteome</keyword>
<reference evidence="6 7" key="1">
    <citation type="submission" date="2018-05" db="EMBL/GenBank/DDBJ databases">
        <title>Marinifilum breve JC075T sp. nov., a marine bacterium isolated from Yongle Blue Hole in the South China Sea.</title>
        <authorList>
            <person name="Fu T."/>
        </authorList>
    </citation>
    <scope>NUCLEOTIDE SEQUENCE [LARGE SCALE GENOMIC DNA]</scope>
    <source>
        <strain evidence="6 7">JC075</strain>
    </source>
</reference>
<feature type="transmembrane region" description="Helical" evidence="4">
    <location>
        <begin position="125"/>
        <end position="145"/>
    </location>
</feature>
<keyword evidence="4" id="KW-1133">Transmembrane helix</keyword>
<feature type="transmembrane region" description="Helical" evidence="4">
    <location>
        <begin position="29"/>
        <end position="50"/>
    </location>
</feature>
<name>A0A2V4A1V3_9BACT</name>
<dbReference type="GO" id="GO:0003700">
    <property type="term" value="F:DNA-binding transcription factor activity"/>
    <property type="evidence" value="ECO:0007669"/>
    <property type="project" value="InterPro"/>
</dbReference>
<dbReference type="Proteomes" id="UP000248079">
    <property type="component" value="Unassembled WGS sequence"/>
</dbReference>
<dbReference type="EMBL" id="QFLI01000001">
    <property type="protein sequence ID" value="PXY02601.1"/>
    <property type="molecule type" value="Genomic_DNA"/>
</dbReference>
<accession>A0A2V4A1V3</accession>
<gene>
    <name evidence="6" type="ORF">DF185_00465</name>
</gene>
<dbReference type="Pfam" id="PF12833">
    <property type="entry name" value="HTH_18"/>
    <property type="match status" value="1"/>
</dbReference>
<dbReference type="GO" id="GO:0043565">
    <property type="term" value="F:sequence-specific DNA binding"/>
    <property type="evidence" value="ECO:0007669"/>
    <property type="project" value="InterPro"/>
</dbReference>
<evidence type="ECO:0000256" key="4">
    <source>
        <dbReference type="SAM" id="Phobius"/>
    </source>
</evidence>
<evidence type="ECO:0000256" key="2">
    <source>
        <dbReference type="ARBA" id="ARBA00023125"/>
    </source>
</evidence>
<protein>
    <recommendedName>
        <fullName evidence="5">HTH araC/xylS-type domain-containing protein</fullName>
    </recommendedName>
</protein>
<sequence length="362" mass="42059">MNIPYLILFCSAQIIGLILILLRKKFRTLPNFILKLIFINIIFHYVYYYFFYKGFIALDSNWPYSVVPIATMAPMVVYYYVMSVLYGKLKFTKVSLLHLLPFAINGVIFILYLNTYSLKSTYLLIAKNILVSLYLIYPFLILKMIGNFYQIKGMSLSIFNYNKKRTSLIKLLCFMMSLHFVILEIKTNLPLFVSGSEATMDIINLSFLMLLGYAISYVIVSEPRTLHLSTEKIGLGGFKKYDKSKLTRELAEKNVIKMNQLMETEKPYLDPELNLSSFSQQCNISSHEISETMNGLMNQSFNDYINNYRVEEFKRLSKLEAYKNYTILALAFEAGFKSKATFNAAFKKFTNKTPSQFLKELE</sequence>
<organism evidence="6 7">
    <name type="scientific">Marinifilum breve</name>
    <dbReference type="NCBI Taxonomy" id="2184082"/>
    <lineage>
        <taxon>Bacteria</taxon>
        <taxon>Pseudomonadati</taxon>
        <taxon>Bacteroidota</taxon>
        <taxon>Bacteroidia</taxon>
        <taxon>Marinilabiliales</taxon>
        <taxon>Marinifilaceae</taxon>
    </lineage>
</organism>
<keyword evidence="3" id="KW-0804">Transcription</keyword>
<evidence type="ECO:0000313" key="7">
    <source>
        <dbReference type="Proteomes" id="UP000248079"/>
    </source>
</evidence>
<dbReference type="InterPro" id="IPR018060">
    <property type="entry name" value="HTH_AraC"/>
</dbReference>
<feature type="transmembrane region" description="Helical" evidence="4">
    <location>
        <begin position="6"/>
        <end position="22"/>
    </location>
</feature>
<dbReference type="SUPFAM" id="SSF46689">
    <property type="entry name" value="Homeodomain-like"/>
    <property type="match status" value="1"/>
</dbReference>
<feature type="transmembrane region" description="Helical" evidence="4">
    <location>
        <begin position="166"/>
        <end position="182"/>
    </location>
</feature>
<dbReference type="PANTHER" id="PTHR43280">
    <property type="entry name" value="ARAC-FAMILY TRANSCRIPTIONAL REGULATOR"/>
    <property type="match status" value="1"/>
</dbReference>
<evidence type="ECO:0000259" key="5">
    <source>
        <dbReference type="PROSITE" id="PS01124"/>
    </source>
</evidence>
<dbReference type="PANTHER" id="PTHR43280:SF29">
    <property type="entry name" value="ARAC-FAMILY TRANSCRIPTIONAL REGULATOR"/>
    <property type="match status" value="1"/>
</dbReference>
<feature type="domain" description="HTH araC/xylS-type" evidence="5">
    <location>
        <begin position="259"/>
        <end position="360"/>
    </location>
</feature>
<proteinExistence type="predicted"/>
<keyword evidence="2" id="KW-0238">DNA-binding</keyword>
<evidence type="ECO:0000256" key="3">
    <source>
        <dbReference type="ARBA" id="ARBA00023163"/>
    </source>
</evidence>
<feature type="transmembrane region" description="Helical" evidence="4">
    <location>
        <begin position="94"/>
        <end position="113"/>
    </location>
</feature>
<comment type="caution">
    <text evidence="6">The sequence shown here is derived from an EMBL/GenBank/DDBJ whole genome shotgun (WGS) entry which is preliminary data.</text>
</comment>
<dbReference type="AlphaFoldDB" id="A0A2V4A1V3"/>
<evidence type="ECO:0000256" key="1">
    <source>
        <dbReference type="ARBA" id="ARBA00023015"/>
    </source>
</evidence>
<feature type="transmembrane region" description="Helical" evidence="4">
    <location>
        <begin position="202"/>
        <end position="220"/>
    </location>
</feature>
<dbReference type="RefSeq" id="WP_110358762.1">
    <property type="nucleotide sequence ID" value="NZ_QFLI01000001.1"/>
</dbReference>
<dbReference type="PROSITE" id="PS01124">
    <property type="entry name" value="HTH_ARAC_FAMILY_2"/>
    <property type="match status" value="1"/>
</dbReference>
<keyword evidence="4" id="KW-0472">Membrane</keyword>
<dbReference type="InterPro" id="IPR009057">
    <property type="entry name" value="Homeodomain-like_sf"/>
</dbReference>
<keyword evidence="4" id="KW-0812">Transmembrane</keyword>
<dbReference type="OrthoDB" id="9779074at2"/>
<evidence type="ECO:0000313" key="6">
    <source>
        <dbReference type="EMBL" id="PXY02601.1"/>
    </source>
</evidence>
<dbReference type="Gene3D" id="1.10.10.60">
    <property type="entry name" value="Homeodomain-like"/>
    <property type="match status" value="2"/>
</dbReference>
<feature type="transmembrane region" description="Helical" evidence="4">
    <location>
        <begin position="62"/>
        <end position="82"/>
    </location>
</feature>
<keyword evidence="1" id="KW-0805">Transcription regulation</keyword>